<feature type="compositionally biased region" description="Basic and acidic residues" evidence="1">
    <location>
        <begin position="254"/>
        <end position="271"/>
    </location>
</feature>
<proteinExistence type="predicted"/>
<accession>A0A8H6BUR9</accession>
<evidence type="ECO:0000256" key="1">
    <source>
        <dbReference type="SAM" id="MobiDB-lite"/>
    </source>
</evidence>
<feature type="compositionally biased region" description="Low complexity" evidence="1">
    <location>
        <begin position="14"/>
        <end position="23"/>
    </location>
</feature>
<dbReference type="EMBL" id="JABWAD010000060">
    <property type="protein sequence ID" value="KAF6063727.1"/>
    <property type="molecule type" value="Genomic_DNA"/>
</dbReference>
<reference evidence="2 3" key="1">
    <citation type="submission" date="2020-03" db="EMBL/GenBank/DDBJ databases">
        <title>FDA dAtabase for Regulatory Grade micrObial Sequences (FDA-ARGOS): Supporting development and validation of Infectious Disease Dx tests.</title>
        <authorList>
            <person name="Campos J."/>
            <person name="Goldberg B."/>
            <person name="Tallon L."/>
            <person name="Sadzewicz L."/>
            <person name="Vavikolanu K."/>
            <person name="Mehta A."/>
            <person name="Aluvathingal J."/>
            <person name="Nadendla S."/>
            <person name="Nandy P."/>
            <person name="Geyer C."/>
            <person name="Yan Y."/>
            <person name="Sichtig H."/>
        </authorList>
    </citation>
    <scope>NUCLEOTIDE SEQUENCE [LARGE SCALE GENOMIC DNA]</scope>
    <source>
        <strain evidence="2 3">FDAARGOS_656</strain>
    </source>
</reference>
<comment type="caution">
    <text evidence="2">The sequence shown here is derived from an EMBL/GenBank/DDBJ whole genome shotgun (WGS) entry which is preliminary data.</text>
</comment>
<dbReference type="AlphaFoldDB" id="A0A8H6BUR9"/>
<dbReference type="Proteomes" id="UP000536275">
    <property type="component" value="Unassembled WGS sequence"/>
</dbReference>
<organism evidence="2 3">
    <name type="scientific">Candida albicans</name>
    <name type="common">Yeast</name>
    <dbReference type="NCBI Taxonomy" id="5476"/>
    <lineage>
        <taxon>Eukaryota</taxon>
        <taxon>Fungi</taxon>
        <taxon>Dikarya</taxon>
        <taxon>Ascomycota</taxon>
        <taxon>Saccharomycotina</taxon>
        <taxon>Pichiomycetes</taxon>
        <taxon>Debaryomycetaceae</taxon>
        <taxon>Candida/Lodderomyces clade</taxon>
        <taxon>Candida</taxon>
    </lineage>
</organism>
<evidence type="ECO:0000313" key="2">
    <source>
        <dbReference type="EMBL" id="KAF6063727.1"/>
    </source>
</evidence>
<sequence>MTSCNIKELPLLPPTANTNTNTNINDWQDTSSNISLSEYRERLLRRNMIDDPNDDYSTDVMPLPPMLQTTTYSSSSEDLTTLTTLRPPEIDNENDHLKAPFCEPSHSTNMSIQSPIPSIHSNEEEDFLPDPDLDDAISMSSYTKAQKRKSRYRPVQGSVNVANAPEKNNKTNYRHFNLSESNDKVVPTTHDTATQFDNPFKDPIITKKPKEGLLKKFSLTNLNIHFEKFKKSNNTTAQPSLLKSPPQDILPRVPPKEDYHSPYQYRTEDQRSLTSTSKTYTTAETIETRASPLFSASPLLPPLPPKSPVYDFSTQYSINSSIMSSPDAPFWKYHILKFGKDLYLTTNPGMKHVYCRNAPGYFIEVVSSDPTTIKPTPTSGYSLIFRDSTDLTENSRVPFMVVTKKPASEGGEFTFSIPKTSS</sequence>
<gene>
    <name evidence="2" type="ORF">FOB64_005351</name>
</gene>
<name>A0A8H6BUR9_CANAX</name>
<feature type="region of interest" description="Disordered" evidence="1">
    <location>
        <begin position="1"/>
        <end position="26"/>
    </location>
</feature>
<protein>
    <submittedName>
        <fullName evidence="2">Uncharacterized protein</fullName>
    </submittedName>
</protein>
<evidence type="ECO:0000313" key="3">
    <source>
        <dbReference type="Proteomes" id="UP000536275"/>
    </source>
</evidence>
<feature type="region of interest" description="Disordered" evidence="1">
    <location>
        <begin position="233"/>
        <end position="278"/>
    </location>
</feature>